<keyword evidence="1" id="KW-0805">Transcription regulation</keyword>
<name>A0A4R2RDQ5_9BACL</name>
<comment type="caution">
    <text evidence="5">The sequence shown here is derived from an EMBL/GenBank/DDBJ whole genome shotgun (WGS) entry which is preliminary data.</text>
</comment>
<dbReference type="CDD" id="cd06170">
    <property type="entry name" value="LuxR_C_like"/>
    <property type="match status" value="1"/>
</dbReference>
<dbReference type="InterPro" id="IPR016032">
    <property type="entry name" value="Sig_transdc_resp-reg_C-effctor"/>
</dbReference>
<protein>
    <submittedName>
        <fullName evidence="5">Regulatory LuxR family protein</fullName>
    </submittedName>
</protein>
<dbReference type="PROSITE" id="PS50043">
    <property type="entry name" value="HTH_LUXR_2"/>
    <property type="match status" value="1"/>
</dbReference>
<gene>
    <name evidence="5" type="ORF">EDD57_1707</name>
</gene>
<dbReference type="Pfam" id="PF00196">
    <property type="entry name" value="GerE"/>
    <property type="match status" value="1"/>
</dbReference>
<dbReference type="PRINTS" id="PR00038">
    <property type="entry name" value="HTHLUXR"/>
</dbReference>
<dbReference type="GO" id="GO:0003677">
    <property type="term" value="F:DNA binding"/>
    <property type="evidence" value="ECO:0007669"/>
    <property type="project" value="UniProtKB-KW"/>
</dbReference>
<sequence>MCDLYERRRIEPCKFALLKMRLFYEVVMLLMNGKDTKDIASELFLSAWTVRNYIHMIMRKLNVKTRIDVVNMARKMEYVWRVSELSRWTDLG</sequence>
<dbReference type="GO" id="GO:0006355">
    <property type="term" value="P:regulation of DNA-templated transcription"/>
    <property type="evidence" value="ECO:0007669"/>
    <property type="project" value="InterPro"/>
</dbReference>
<feature type="domain" description="HTH luxR-type" evidence="4">
    <location>
        <begin position="11"/>
        <end position="77"/>
    </location>
</feature>
<evidence type="ECO:0000313" key="5">
    <source>
        <dbReference type="EMBL" id="TCP60644.1"/>
    </source>
</evidence>
<proteinExistence type="predicted"/>
<keyword evidence="6" id="KW-1185">Reference proteome</keyword>
<dbReference type="EMBL" id="SLXV01000070">
    <property type="protein sequence ID" value="TCP60644.1"/>
    <property type="molecule type" value="Genomic_DNA"/>
</dbReference>
<keyword evidence="3" id="KW-0804">Transcription</keyword>
<dbReference type="AlphaFoldDB" id="A0A4R2RDQ5"/>
<keyword evidence="2" id="KW-0238">DNA-binding</keyword>
<dbReference type="Gene3D" id="1.10.10.10">
    <property type="entry name" value="Winged helix-like DNA-binding domain superfamily/Winged helix DNA-binding domain"/>
    <property type="match status" value="1"/>
</dbReference>
<dbReference type="SMART" id="SM00421">
    <property type="entry name" value="HTH_LUXR"/>
    <property type="match status" value="1"/>
</dbReference>
<organism evidence="5 6">
    <name type="scientific">Baia soyae</name>
    <dbReference type="NCBI Taxonomy" id="1544746"/>
    <lineage>
        <taxon>Bacteria</taxon>
        <taxon>Bacillati</taxon>
        <taxon>Bacillota</taxon>
        <taxon>Bacilli</taxon>
        <taxon>Bacillales</taxon>
        <taxon>Thermoactinomycetaceae</taxon>
        <taxon>Baia</taxon>
    </lineage>
</organism>
<accession>A0A4R2RDQ5</accession>
<dbReference type="PANTHER" id="PTHR44688">
    <property type="entry name" value="DNA-BINDING TRANSCRIPTIONAL ACTIVATOR DEVR_DOSR"/>
    <property type="match status" value="1"/>
</dbReference>
<dbReference type="RefSeq" id="WP_341539674.1">
    <property type="nucleotide sequence ID" value="NZ_SLXV01000070.1"/>
</dbReference>
<dbReference type="PANTHER" id="PTHR44688:SF16">
    <property type="entry name" value="DNA-BINDING TRANSCRIPTIONAL ACTIVATOR DEVR_DOSR"/>
    <property type="match status" value="1"/>
</dbReference>
<dbReference type="InterPro" id="IPR000792">
    <property type="entry name" value="Tscrpt_reg_LuxR_C"/>
</dbReference>
<evidence type="ECO:0000256" key="1">
    <source>
        <dbReference type="ARBA" id="ARBA00023015"/>
    </source>
</evidence>
<dbReference type="InterPro" id="IPR036388">
    <property type="entry name" value="WH-like_DNA-bd_sf"/>
</dbReference>
<evidence type="ECO:0000256" key="2">
    <source>
        <dbReference type="ARBA" id="ARBA00023125"/>
    </source>
</evidence>
<evidence type="ECO:0000313" key="6">
    <source>
        <dbReference type="Proteomes" id="UP000294746"/>
    </source>
</evidence>
<reference evidence="5 6" key="1">
    <citation type="submission" date="2019-03" db="EMBL/GenBank/DDBJ databases">
        <title>Genomic Encyclopedia of Type Strains, Phase IV (KMG-IV): sequencing the most valuable type-strain genomes for metagenomic binning, comparative biology and taxonomic classification.</title>
        <authorList>
            <person name="Goeker M."/>
        </authorList>
    </citation>
    <scope>NUCLEOTIDE SEQUENCE [LARGE SCALE GENOMIC DNA]</scope>
    <source>
        <strain evidence="5 6">DSM 46831</strain>
    </source>
</reference>
<dbReference type="Proteomes" id="UP000294746">
    <property type="component" value="Unassembled WGS sequence"/>
</dbReference>
<evidence type="ECO:0000256" key="3">
    <source>
        <dbReference type="ARBA" id="ARBA00023163"/>
    </source>
</evidence>
<evidence type="ECO:0000259" key="4">
    <source>
        <dbReference type="PROSITE" id="PS50043"/>
    </source>
</evidence>
<dbReference type="SUPFAM" id="SSF46894">
    <property type="entry name" value="C-terminal effector domain of the bipartite response regulators"/>
    <property type="match status" value="1"/>
</dbReference>